<dbReference type="EMBL" id="KB867211">
    <property type="protein sequence ID" value="EOD14263.1"/>
    <property type="molecule type" value="Genomic_DNA"/>
</dbReference>
<evidence type="ECO:0000313" key="1">
    <source>
        <dbReference type="EMBL" id="EOD14263.1"/>
    </source>
</evidence>
<organism evidence="1">
    <name type="scientific">Emiliania huxleyi</name>
    <name type="common">Coccolithophore</name>
    <name type="synonym">Pontosphaera huxleyi</name>
    <dbReference type="NCBI Taxonomy" id="2903"/>
    <lineage>
        <taxon>Eukaryota</taxon>
        <taxon>Haptista</taxon>
        <taxon>Haptophyta</taxon>
        <taxon>Prymnesiophyceae</taxon>
        <taxon>Isochrysidales</taxon>
        <taxon>Noelaerhabdaceae</taxon>
        <taxon>Emiliania</taxon>
    </lineage>
</organism>
<dbReference type="KEGG" id="ehx:EMIHUDRAFT_256603"/>
<accession>R1BVR3</accession>
<name>R1BVR3_EMIHU</name>
<sequence>YTTWQEASSRCAALGYTLCDKNCADKGCNYNSIWACVHDATATRHLNVAIAAQCCDGSTCKRKSSSSNDDCIAGMWSSSFEYTTWQEASSRCAALGYTLCDKNCADKGCNYNSIWACVHDATATRHLNVAIAAQCCDGSTCKRKSSRSNDDCIAGMWSSSFEYTTWQEASSRCAALGYTLCDKNCADKGCNYNSIWVWTSEPCPLPYELP</sequence>
<gene>
    <name evidence="1" type="ORF">EMIHUDRAFT_256603</name>
</gene>
<dbReference type="GeneID" id="17260414"/>
<dbReference type="RefSeq" id="XP_005766692.1">
    <property type="nucleotide sequence ID" value="XM_005766635.1"/>
</dbReference>
<dbReference type="AlphaFoldDB" id="R1BVR3"/>
<dbReference type="HOGENOM" id="CLU_1313032_0_0_1"/>
<reference evidence="1" key="1">
    <citation type="submission" date="2012-07" db="EMBL/GenBank/DDBJ databases">
        <title>Genome variability drives Emilianias global distribution.</title>
        <authorList>
            <consortium name="DOE Joint Genome Institute"/>
            <person name="Read B."/>
            <person name="Kegel J."/>
            <person name="Klute M."/>
            <person name="Kuo A."/>
            <person name="Lefebvre S.C."/>
            <person name="Maumus F."/>
            <person name="Mayer C."/>
            <person name="Miller J."/>
            <person name="Allen A."/>
            <person name="Bidle K."/>
            <person name="Borodovsky M."/>
            <person name="Bowler C."/>
            <person name="Brownlee C."/>
            <person name="Claverie J.-M."/>
            <person name="Cock M."/>
            <person name="De Vargas C."/>
            <person name="Elias M."/>
            <person name="Frickenhaus S."/>
            <person name="Gladyshev V.N."/>
            <person name="Gonzalez K."/>
            <person name="Guda C."/>
            <person name="Hadaegh A."/>
            <person name="Herman E."/>
            <person name="Iglesias-Rodriguez D."/>
            <person name="Jones B."/>
            <person name="Lawson T."/>
            <person name="Leese F."/>
            <person name="Lin Y.-C."/>
            <person name="Lindquist E."/>
            <person name="Lobanov A."/>
            <person name="Lucas S."/>
            <person name="Malik S.-H.B."/>
            <person name="Marsh M.E."/>
            <person name="Mock T."/>
            <person name="Monier A."/>
            <person name="Moreau H."/>
            <person name="Mueller-Roeber B."/>
            <person name="Napier J."/>
            <person name="Ogata H."/>
            <person name="Parker M."/>
            <person name="Probert I."/>
            <person name="Quesneville H."/>
            <person name="Raines C."/>
            <person name="Rensing S."/>
            <person name="Riano-Pachon D.M."/>
            <person name="Richier S."/>
            <person name="Rokitta S."/>
            <person name="Salamov A."/>
            <person name="Sarno A.F."/>
            <person name="Schmutz J."/>
            <person name="Schroeder D."/>
            <person name="Shiraiwa Y."/>
            <person name="Soanes D.M."/>
            <person name="Valentin K."/>
            <person name="Van Der Giezen M."/>
            <person name="Van Der Peer Y."/>
            <person name="Vardi A."/>
            <person name="Verret F."/>
            <person name="Von Dassow P."/>
            <person name="Wheeler G."/>
            <person name="Williams B."/>
            <person name="Wilson W."/>
            <person name="Wolfe G."/>
            <person name="Wurch L.L."/>
            <person name="Young J."/>
            <person name="Dacks J.B."/>
            <person name="Delwiche C.F."/>
            <person name="Dyhrman S."/>
            <person name="Glockner G."/>
            <person name="John U."/>
            <person name="Richards T."/>
            <person name="Worden A.Z."/>
            <person name="Zhang X."/>
            <person name="Grigoriev I.V."/>
        </authorList>
    </citation>
    <scope>NUCLEOTIDE SEQUENCE</scope>
    <source>
        <strain evidence="1">CCMP1516</strain>
    </source>
</reference>
<feature type="non-terminal residue" evidence="1">
    <location>
        <position position="1"/>
    </location>
</feature>
<protein>
    <submittedName>
        <fullName evidence="1">Uncharacterized protein</fullName>
    </submittedName>
</protein>
<proteinExistence type="predicted"/>